<evidence type="ECO:0000256" key="15">
    <source>
        <dbReference type="ARBA" id="ARBA00064003"/>
    </source>
</evidence>
<dbReference type="InterPro" id="IPR013767">
    <property type="entry name" value="PAS_fold"/>
</dbReference>
<dbReference type="SMART" id="SM00073">
    <property type="entry name" value="HPT"/>
    <property type="match status" value="1"/>
</dbReference>
<evidence type="ECO:0000259" key="20">
    <source>
        <dbReference type="PROSITE" id="PS50109"/>
    </source>
</evidence>
<evidence type="ECO:0000256" key="16">
    <source>
        <dbReference type="ARBA" id="ARBA00068150"/>
    </source>
</evidence>
<evidence type="ECO:0000256" key="6">
    <source>
        <dbReference type="ARBA" id="ARBA00022679"/>
    </source>
</evidence>
<feature type="domain" description="PAC" evidence="23">
    <location>
        <begin position="449"/>
        <end position="501"/>
    </location>
</feature>
<keyword evidence="12" id="KW-0902">Two-component regulatory system</keyword>
<accession>A0A1H6YSJ1</accession>
<dbReference type="InterPro" id="IPR001789">
    <property type="entry name" value="Sig_transdc_resp-reg_receiver"/>
</dbReference>
<keyword evidence="8" id="KW-0547">Nucleotide-binding</keyword>
<feature type="domain" description="PAC" evidence="23">
    <location>
        <begin position="31"/>
        <end position="83"/>
    </location>
</feature>
<dbReference type="InterPro" id="IPR036890">
    <property type="entry name" value="HATPase_C_sf"/>
</dbReference>
<evidence type="ECO:0000256" key="5">
    <source>
        <dbReference type="ARBA" id="ARBA00022553"/>
    </source>
</evidence>
<feature type="domain" description="PAS" evidence="22">
    <location>
        <begin position="109"/>
        <end position="148"/>
    </location>
</feature>
<dbReference type="Pfam" id="PF02518">
    <property type="entry name" value="HATPase_c"/>
    <property type="match status" value="1"/>
</dbReference>
<evidence type="ECO:0000256" key="9">
    <source>
        <dbReference type="ARBA" id="ARBA00022777"/>
    </source>
</evidence>
<organism evidence="25 26">
    <name type="scientific">Azotobacter beijerinckii</name>
    <dbReference type="NCBI Taxonomy" id="170623"/>
    <lineage>
        <taxon>Bacteria</taxon>
        <taxon>Pseudomonadati</taxon>
        <taxon>Pseudomonadota</taxon>
        <taxon>Gammaproteobacteria</taxon>
        <taxon>Pseudomonadales</taxon>
        <taxon>Pseudomonadaceae</taxon>
        <taxon>Azotobacter</taxon>
    </lineage>
</organism>
<dbReference type="PANTHER" id="PTHR45339">
    <property type="entry name" value="HYBRID SIGNAL TRANSDUCTION HISTIDINE KINASE J"/>
    <property type="match status" value="1"/>
</dbReference>
<keyword evidence="5 19" id="KW-0597">Phosphoprotein</keyword>
<dbReference type="InterPro" id="IPR000014">
    <property type="entry name" value="PAS"/>
</dbReference>
<dbReference type="CDD" id="cd00082">
    <property type="entry name" value="HisKA"/>
    <property type="match status" value="1"/>
</dbReference>
<dbReference type="SMART" id="SM00388">
    <property type="entry name" value="HisKA"/>
    <property type="match status" value="1"/>
</dbReference>
<dbReference type="Pfam" id="PF00989">
    <property type="entry name" value="PAS"/>
    <property type="match status" value="1"/>
</dbReference>
<dbReference type="InterPro" id="IPR036641">
    <property type="entry name" value="HPT_dom_sf"/>
</dbReference>
<dbReference type="InterPro" id="IPR036097">
    <property type="entry name" value="HisK_dim/P_sf"/>
</dbReference>
<dbReference type="Pfam" id="PF00512">
    <property type="entry name" value="HisKA"/>
    <property type="match status" value="1"/>
</dbReference>
<dbReference type="InterPro" id="IPR003661">
    <property type="entry name" value="HisK_dim/P_dom"/>
</dbReference>
<dbReference type="FunFam" id="3.30.565.10:FF:000010">
    <property type="entry name" value="Sensor histidine kinase RcsC"/>
    <property type="match status" value="1"/>
</dbReference>
<feature type="domain" description="Response regulatory" evidence="21">
    <location>
        <begin position="758"/>
        <end position="882"/>
    </location>
</feature>
<keyword evidence="4" id="KW-1003">Cell membrane</keyword>
<dbReference type="SUPFAM" id="SSF52172">
    <property type="entry name" value="CheY-like"/>
    <property type="match status" value="2"/>
</dbReference>
<dbReference type="CDD" id="cd00130">
    <property type="entry name" value="PAS"/>
    <property type="match status" value="4"/>
</dbReference>
<dbReference type="EMBL" id="FNYO01000097">
    <property type="protein sequence ID" value="SEJ41917.1"/>
    <property type="molecule type" value="Genomic_DNA"/>
</dbReference>
<evidence type="ECO:0000259" key="23">
    <source>
        <dbReference type="PROSITE" id="PS50113"/>
    </source>
</evidence>
<comment type="subcellular location">
    <subcellularLocation>
        <location evidence="2">Cell membrane</location>
        <topology evidence="2">Multi-pass membrane protein</topology>
    </subcellularLocation>
</comment>
<dbReference type="Gene3D" id="3.30.450.20">
    <property type="entry name" value="PAS domain"/>
    <property type="match status" value="4"/>
</dbReference>
<protein>
    <recommendedName>
        <fullName evidence="17">Sensor protein FixL</fullName>
        <ecNumber evidence="3">2.7.13.3</ecNumber>
    </recommendedName>
    <alternativeName>
        <fullName evidence="16">Sensory/regulatory protein RpfC</fullName>
    </alternativeName>
</protein>
<dbReference type="PRINTS" id="PR00344">
    <property type="entry name" value="BCTRLSENSOR"/>
</dbReference>
<dbReference type="Pfam" id="PF00072">
    <property type="entry name" value="Response_reg"/>
    <property type="match status" value="2"/>
</dbReference>
<dbReference type="InterPro" id="IPR004358">
    <property type="entry name" value="Sig_transdc_His_kin-like_C"/>
</dbReference>
<dbReference type="Gene3D" id="2.10.70.100">
    <property type="match status" value="1"/>
</dbReference>
<dbReference type="InterPro" id="IPR000700">
    <property type="entry name" value="PAS-assoc_C"/>
</dbReference>
<dbReference type="SMART" id="SM00448">
    <property type="entry name" value="REC"/>
    <property type="match status" value="2"/>
</dbReference>
<dbReference type="SUPFAM" id="SSF47384">
    <property type="entry name" value="Homodimeric domain of signal transducing histidine kinase"/>
    <property type="match status" value="1"/>
</dbReference>
<name>A0A1H6YSJ1_9GAMM</name>
<evidence type="ECO:0000256" key="8">
    <source>
        <dbReference type="ARBA" id="ARBA00022741"/>
    </source>
</evidence>
<dbReference type="GO" id="GO:0006355">
    <property type="term" value="P:regulation of DNA-templated transcription"/>
    <property type="evidence" value="ECO:0007669"/>
    <property type="project" value="InterPro"/>
</dbReference>
<dbReference type="AlphaFoldDB" id="A0A1H6YSJ1"/>
<dbReference type="PROSITE" id="PS50109">
    <property type="entry name" value="HIS_KIN"/>
    <property type="match status" value="1"/>
</dbReference>
<evidence type="ECO:0000256" key="17">
    <source>
        <dbReference type="ARBA" id="ARBA00070616"/>
    </source>
</evidence>
<reference evidence="25 26" key="1">
    <citation type="submission" date="2016-10" db="EMBL/GenBank/DDBJ databases">
        <authorList>
            <person name="de Groot N.N."/>
        </authorList>
    </citation>
    <scope>NUCLEOTIDE SEQUENCE [LARGE SCALE GENOMIC DNA]</scope>
    <source>
        <strain evidence="25 26">DSM 1041</strain>
    </source>
</reference>
<dbReference type="GO" id="GO:0000155">
    <property type="term" value="F:phosphorelay sensor kinase activity"/>
    <property type="evidence" value="ECO:0007669"/>
    <property type="project" value="InterPro"/>
</dbReference>
<evidence type="ECO:0000256" key="18">
    <source>
        <dbReference type="PROSITE-ProRule" id="PRU00110"/>
    </source>
</evidence>
<dbReference type="InterPro" id="IPR001610">
    <property type="entry name" value="PAC"/>
</dbReference>
<feature type="domain" description="Response regulatory" evidence="21">
    <location>
        <begin position="906"/>
        <end position="1024"/>
    </location>
</feature>
<dbReference type="InterPro" id="IPR003594">
    <property type="entry name" value="HATPase_dom"/>
</dbReference>
<feature type="domain" description="HPt" evidence="24">
    <location>
        <begin position="1056"/>
        <end position="1158"/>
    </location>
</feature>
<keyword evidence="10" id="KW-0067">ATP-binding</keyword>
<dbReference type="CDD" id="cd17546">
    <property type="entry name" value="REC_hyHK_CKI1_RcsC-like"/>
    <property type="match status" value="2"/>
</dbReference>
<comment type="subunit">
    <text evidence="15">At low DSF concentrations, interacts with RpfF.</text>
</comment>
<feature type="domain" description="Histidine kinase" evidence="20">
    <location>
        <begin position="519"/>
        <end position="740"/>
    </location>
</feature>
<comment type="catalytic activity">
    <reaction evidence="1">
        <text>ATP + protein L-histidine = ADP + protein N-phospho-L-histidine.</text>
        <dbReference type="EC" id="2.7.13.3"/>
    </reaction>
</comment>
<evidence type="ECO:0000256" key="12">
    <source>
        <dbReference type="ARBA" id="ARBA00023012"/>
    </source>
</evidence>
<evidence type="ECO:0000259" key="21">
    <source>
        <dbReference type="PROSITE" id="PS50110"/>
    </source>
</evidence>
<feature type="domain" description="PAC" evidence="23">
    <location>
        <begin position="191"/>
        <end position="243"/>
    </location>
</feature>
<dbReference type="Gene3D" id="1.10.287.130">
    <property type="match status" value="1"/>
</dbReference>
<evidence type="ECO:0000256" key="14">
    <source>
        <dbReference type="ARBA" id="ARBA00059827"/>
    </source>
</evidence>
<dbReference type="InterPro" id="IPR013655">
    <property type="entry name" value="PAS_fold_3"/>
</dbReference>
<dbReference type="Proteomes" id="UP000199005">
    <property type="component" value="Unassembled WGS sequence"/>
</dbReference>
<dbReference type="SUPFAM" id="SSF55785">
    <property type="entry name" value="PYP-like sensor domain (PAS domain)"/>
    <property type="match status" value="4"/>
</dbReference>
<dbReference type="PANTHER" id="PTHR45339:SF1">
    <property type="entry name" value="HYBRID SIGNAL TRANSDUCTION HISTIDINE KINASE J"/>
    <property type="match status" value="1"/>
</dbReference>
<keyword evidence="13" id="KW-0472">Membrane</keyword>
<feature type="modified residue" description="Phosphohistidine" evidence="18">
    <location>
        <position position="1095"/>
    </location>
</feature>
<evidence type="ECO:0000256" key="4">
    <source>
        <dbReference type="ARBA" id="ARBA00022475"/>
    </source>
</evidence>
<dbReference type="Gene3D" id="3.30.565.10">
    <property type="entry name" value="Histidine kinase-like ATPase, C-terminal domain"/>
    <property type="match status" value="1"/>
</dbReference>
<dbReference type="SMART" id="SM00387">
    <property type="entry name" value="HATPase_c"/>
    <property type="match status" value="1"/>
</dbReference>
<feature type="modified residue" description="4-aspartylphosphate" evidence="19">
    <location>
        <position position="957"/>
    </location>
</feature>
<dbReference type="InterPro" id="IPR035965">
    <property type="entry name" value="PAS-like_dom_sf"/>
</dbReference>
<dbReference type="PROSITE" id="PS50112">
    <property type="entry name" value="PAS"/>
    <property type="match status" value="2"/>
</dbReference>
<evidence type="ECO:0000256" key="13">
    <source>
        <dbReference type="ARBA" id="ARBA00023136"/>
    </source>
</evidence>
<evidence type="ECO:0000256" key="11">
    <source>
        <dbReference type="ARBA" id="ARBA00022989"/>
    </source>
</evidence>
<dbReference type="NCBIfam" id="TIGR00229">
    <property type="entry name" value="sensory_box"/>
    <property type="match status" value="5"/>
</dbReference>
<dbReference type="Pfam" id="PF08447">
    <property type="entry name" value="PAS_3"/>
    <property type="match status" value="1"/>
</dbReference>
<dbReference type="CDD" id="cd16922">
    <property type="entry name" value="HATPase_EvgS-ArcB-TorS-like"/>
    <property type="match status" value="1"/>
</dbReference>
<dbReference type="FunFam" id="1.10.287.130:FF:000002">
    <property type="entry name" value="Two-component osmosensing histidine kinase"/>
    <property type="match status" value="1"/>
</dbReference>
<evidence type="ECO:0000313" key="26">
    <source>
        <dbReference type="Proteomes" id="UP000199005"/>
    </source>
</evidence>
<dbReference type="PROSITE" id="PS50110">
    <property type="entry name" value="RESPONSE_REGULATORY"/>
    <property type="match status" value="2"/>
</dbReference>
<dbReference type="InterPro" id="IPR008207">
    <property type="entry name" value="Sig_transdc_His_kin_Hpt_dom"/>
</dbReference>
<dbReference type="SUPFAM" id="SSF55874">
    <property type="entry name" value="ATPase domain of HSP90 chaperone/DNA topoisomerase II/histidine kinase"/>
    <property type="match status" value="1"/>
</dbReference>
<dbReference type="PROSITE" id="PS50894">
    <property type="entry name" value="HPT"/>
    <property type="match status" value="1"/>
</dbReference>
<dbReference type="SMART" id="SM00086">
    <property type="entry name" value="PAC"/>
    <property type="match status" value="4"/>
</dbReference>
<dbReference type="Pfam" id="PF01627">
    <property type="entry name" value="Hpt"/>
    <property type="match status" value="1"/>
</dbReference>
<evidence type="ECO:0000256" key="1">
    <source>
        <dbReference type="ARBA" id="ARBA00000085"/>
    </source>
</evidence>
<dbReference type="FunFam" id="3.30.450.20:FF:000060">
    <property type="entry name" value="Sensor protein FixL"/>
    <property type="match status" value="1"/>
</dbReference>
<proteinExistence type="predicted"/>
<feature type="domain" description="PAS" evidence="22">
    <location>
        <begin position="244"/>
        <end position="314"/>
    </location>
</feature>
<evidence type="ECO:0000259" key="22">
    <source>
        <dbReference type="PROSITE" id="PS50112"/>
    </source>
</evidence>
<feature type="modified residue" description="4-aspartylphosphate" evidence="19">
    <location>
        <position position="812"/>
    </location>
</feature>
<evidence type="ECO:0000256" key="10">
    <source>
        <dbReference type="ARBA" id="ARBA00022840"/>
    </source>
</evidence>
<dbReference type="GO" id="GO:0005886">
    <property type="term" value="C:plasma membrane"/>
    <property type="evidence" value="ECO:0007669"/>
    <property type="project" value="UniProtKB-SubCell"/>
</dbReference>
<dbReference type="SUPFAM" id="SSF47226">
    <property type="entry name" value="Histidine-containing phosphotransfer domain, HPT domain"/>
    <property type="match status" value="1"/>
</dbReference>
<dbReference type="Gene3D" id="3.40.50.2300">
    <property type="match status" value="2"/>
</dbReference>
<gene>
    <name evidence="25" type="ORF">SAMN04244579_04281</name>
</gene>
<keyword evidence="9" id="KW-0418">Kinase</keyword>
<dbReference type="InterPro" id="IPR011006">
    <property type="entry name" value="CheY-like_superfamily"/>
</dbReference>
<dbReference type="Pfam" id="PF13426">
    <property type="entry name" value="PAS_9"/>
    <property type="match status" value="2"/>
</dbReference>
<sequence length="1167" mass="127613">MHLLRDLVMPQELLSEEADILARIGRGEQILPFETRRRCRDGHSIEVSVTVSPIRSSTGQVVGASTTVRDISAQKDAESRILELNSSLEAQVVQRTAELRRINLLLGSVLQSASEVSIIATDLDGTIRVFNRGAERLLGYRADEMVGQCTPVLIHDCSEVAARGAELGAEIDKPVEGFRVFVCKPEVEGSETREWTYVRKDGTRFPVSLVVTTMCDENGQNLGYLGIAVDITEREAAERELAASLATTQGILDTAINPIITIDARGTVRSFNPAGERVFGYRREEVVGHNVKMLMPEPYRSAHDGYLERYLREGTQQVIGIGREAIGMRQDGSVFPIQFYVGAMKVAGEPMLVGMIVDISEQQRQQRELTATRDQLLMASEAAELGIWTWTLADDSLQWNERMFELYDLSPTLRDSGLNYGHWRSRLHPEDREATEALLQASVEGRDHYGPTFRVLRPDGQIRYIQAGAQVERDVSGKALRVIGINRDITAQREQESHLRQAKEQALAASAAKSSFLANMSHEIRTPLNAVLGMLQLLRQTELNQRQHEYVTKTQSAAKSLLGLLNDILDYSKIEAGKLQLDPHLFELETLMRDLAVVLSGNQGQKDIEVMYDLDPSLPLQLIGDSLRLQQVLINLAGNALKFTLQGQVVLSIATLNRSSDTVRLHIAVSDTGIGISAEQLERILEGFTQAEASTTRRFGGSGLGLVISQRLVRLMGGELQVQSEPGKGSLFWFDLDFAVPQDTPSKTAAPATTRSVHLLVVDDNPLVGELLMRTGTALGWRVEYASGGSQGVERVSAAQQRGTPYDVVLMDWRMPDLDGLSAAQLIQEHAGENRPPVVLMITAYGREVLADVQKDGRAPFVDLLTKPVTPQQLADAVQRALAGNASPFPSQPLRTTRPQRLSGVRLLVVEDNALNRQVAAELLGNEGADVELAEDGLQGVSRVLAAAPPYDLVIMDMQMPGIDGREATRRIRAGGRFATLLILAMTANVSAADRETCLAAGMDEHVGKPIDLEELVAAILALTGRKPLPSPQQPERSEAADIESVDSLLGRFGGNLELFRDVFASFRPEMGKMLDALEAYLRERDIEGVAAVLHIIKGSAGTLGASALAAHASELETRLKGADTQSAVDLLKPPVLDELRQLLARAADRIEAAIDSIRPQSGDAPE</sequence>
<comment type="function">
    <text evidence="14">Putative oxygen sensor; modulates the activity of FixJ, a transcriptional activator of nitrogen fixation fixK gene. FixL probably acts as a kinase that phosphorylates FixJ.</text>
</comment>
<evidence type="ECO:0000256" key="2">
    <source>
        <dbReference type="ARBA" id="ARBA00004651"/>
    </source>
</evidence>
<evidence type="ECO:0000256" key="19">
    <source>
        <dbReference type="PROSITE-ProRule" id="PRU00169"/>
    </source>
</evidence>
<evidence type="ECO:0000256" key="7">
    <source>
        <dbReference type="ARBA" id="ARBA00022692"/>
    </source>
</evidence>
<keyword evidence="11" id="KW-1133">Transmembrane helix</keyword>
<dbReference type="Gene3D" id="1.20.120.160">
    <property type="entry name" value="HPT domain"/>
    <property type="match status" value="1"/>
</dbReference>
<evidence type="ECO:0000313" key="25">
    <source>
        <dbReference type="EMBL" id="SEJ41917.1"/>
    </source>
</evidence>
<dbReference type="STRING" id="170623.SAMN04244579_04281"/>
<keyword evidence="7" id="KW-0812">Transmembrane</keyword>
<dbReference type="SMART" id="SM00091">
    <property type="entry name" value="PAS"/>
    <property type="match status" value="3"/>
</dbReference>
<dbReference type="InterPro" id="IPR005467">
    <property type="entry name" value="His_kinase_dom"/>
</dbReference>
<dbReference type="EC" id="2.7.13.3" evidence="3"/>
<keyword evidence="6" id="KW-0808">Transferase</keyword>
<evidence type="ECO:0000259" key="24">
    <source>
        <dbReference type="PROSITE" id="PS50894"/>
    </source>
</evidence>
<evidence type="ECO:0000256" key="3">
    <source>
        <dbReference type="ARBA" id="ARBA00012438"/>
    </source>
</evidence>
<dbReference type="PROSITE" id="PS50113">
    <property type="entry name" value="PAC"/>
    <property type="match status" value="3"/>
</dbReference>
<dbReference type="GO" id="GO:0005524">
    <property type="term" value="F:ATP binding"/>
    <property type="evidence" value="ECO:0007669"/>
    <property type="project" value="UniProtKB-KW"/>
</dbReference>